<feature type="region of interest" description="Disordered" evidence="1">
    <location>
        <begin position="56"/>
        <end position="83"/>
    </location>
</feature>
<comment type="caution">
    <text evidence="2">The sequence shown here is derived from an EMBL/GenBank/DDBJ whole genome shotgun (WGS) entry which is preliminary data.</text>
</comment>
<evidence type="ECO:0000256" key="1">
    <source>
        <dbReference type="SAM" id="MobiDB-lite"/>
    </source>
</evidence>
<dbReference type="AlphaFoldDB" id="A0A0F9V7X4"/>
<gene>
    <name evidence="2" type="ORF">LCGC14_0439540</name>
</gene>
<reference evidence="2" key="1">
    <citation type="journal article" date="2015" name="Nature">
        <title>Complex archaea that bridge the gap between prokaryotes and eukaryotes.</title>
        <authorList>
            <person name="Spang A."/>
            <person name="Saw J.H."/>
            <person name="Jorgensen S.L."/>
            <person name="Zaremba-Niedzwiedzka K."/>
            <person name="Martijn J."/>
            <person name="Lind A.E."/>
            <person name="van Eijk R."/>
            <person name="Schleper C."/>
            <person name="Guy L."/>
            <person name="Ettema T.J."/>
        </authorList>
    </citation>
    <scope>NUCLEOTIDE SEQUENCE</scope>
</reference>
<feature type="region of interest" description="Disordered" evidence="1">
    <location>
        <begin position="116"/>
        <end position="149"/>
    </location>
</feature>
<name>A0A0F9V7X4_9ZZZZ</name>
<organism evidence="2">
    <name type="scientific">marine sediment metagenome</name>
    <dbReference type="NCBI Taxonomy" id="412755"/>
    <lineage>
        <taxon>unclassified sequences</taxon>
        <taxon>metagenomes</taxon>
        <taxon>ecological metagenomes</taxon>
    </lineage>
</organism>
<protein>
    <submittedName>
        <fullName evidence="2">Uncharacterized protein</fullName>
    </submittedName>
</protein>
<dbReference type="EMBL" id="LAZR01000422">
    <property type="protein sequence ID" value="KKN69651.1"/>
    <property type="molecule type" value="Genomic_DNA"/>
</dbReference>
<feature type="compositionally biased region" description="Basic and acidic residues" evidence="1">
    <location>
        <begin position="116"/>
        <end position="130"/>
    </location>
</feature>
<accession>A0A0F9V7X4</accession>
<sequence>MSLFGSIKESIKGHFEQRKENQVRMDKLRREANSEYSKIFQEKFKLNSREVVKAKAKKDAAEKSGLQKLRATNRSRNLSGQGIDPGTFFGKFSDYTKGNIARREENLKKTEELRKVAKEDREKQMKERVTQRASLPSERKTFGKSTWKM</sequence>
<feature type="compositionally biased region" description="Polar residues" evidence="1">
    <location>
        <begin position="70"/>
        <end position="80"/>
    </location>
</feature>
<evidence type="ECO:0000313" key="2">
    <source>
        <dbReference type="EMBL" id="KKN69651.1"/>
    </source>
</evidence>
<proteinExistence type="predicted"/>